<dbReference type="STRING" id="1611254.A0A2G5UA29"/>
<protein>
    <recommendedName>
        <fullName evidence="8">Cytochrome P450</fullName>
    </recommendedName>
</protein>
<dbReference type="GO" id="GO:0005506">
    <property type="term" value="F:iron ion binding"/>
    <property type="evidence" value="ECO:0007669"/>
    <property type="project" value="InterPro"/>
</dbReference>
<feature type="binding site" description="axial binding residue" evidence="5">
    <location>
        <position position="41"/>
    </location>
    <ligand>
        <name>heme</name>
        <dbReference type="ChEBI" id="CHEBI:30413"/>
    </ligand>
    <ligandPart>
        <name>Fe</name>
        <dbReference type="ChEBI" id="CHEBI:18248"/>
    </ligandPart>
</feature>
<keyword evidence="3 5" id="KW-0408">Iron</keyword>
<dbReference type="GO" id="GO:0005737">
    <property type="term" value="C:cytoplasm"/>
    <property type="evidence" value="ECO:0007669"/>
    <property type="project" value="TreeGrafter"/>
</dbReference>
<evidence type="ECO:0008006" key="8">
    <source>
        <dbReference type="Google" id="ProtNLM"/>
    </source>
</evidence>
<keyword evidence="5" id="KW-0349">Heme</keyword>
<dbReference type="InterPro" id="IPR036396">
    <property type="entry name" value="Cyt_P450_sf"/>
</dbReference>
<dbReference type="PANTHER" id="PTHR24300:SF369">
    <property type="entry name" value="CYTOCHROME P450 FAMILY"/>
    <property type="match status" value="1"/>
</dbReference>
<evidence type="ECO:0000256" key="4">
    <source>
        <dbReference type="ARBA" id="ARBA00023033"/>
    </source>
</evidence>
<comment type="caution">
    <text evidence="6">The sequence shown here is derived from an EMBL/GenBank/DDBJ whole genome shotgun (WGS) entry which is preliminary data.</text>
</comment>
<dbReference type="InterPro" id="IPR050182">
    <property type="entry name" value="Cytochrome_P450_fam2"/>
</dbReference>
<dbReference type="GO" id="GO:0006082">
    <property type="term" value="P:organic acid metabolic process"/>
    <property type="evidence" value="ECO:0007669"/>
    <property type="project" value="TreeGrafter"/>
</dbReference>
<sequence>MHDPEIFPKPYEFRPSRFLDLLGNLKKVEELVPFSIRKRQCLGEGLARMELFLFFANLSNKFDIKLHADNLNPSIEKECGVTMKAKNFRVVVKQRY</sequence>
<dbReference type="Gene3D" id="1.10.630.10">
    <property type="entry name" value="Cytochrome P450"/>
    <property type="match status" value="1"/>
</dbReference>
<dbReference type="GO" id="GO:0016712">
    <property type="term" value="F:oxidoreductase activity, acting on paired donors, with incorporation or reduction of molecular oxygen, reduced flavin or flavoprotein as one donor, and incorporation of one atom of oxygen"/>
    <property type="evidence" value="ECO:0007669"/>
    <property type="project" value="TreeGrafter"/>
</dbReference>
<evidence type="ECO:0000256" key="2">
    <source>
        <dbReference type="ARBA" id="ARBA00022723"/>
    </source>
</evidence>
<organism evidence="6 7">
    <name type="scientific">Caenorhabditis nigoni</name>
    <dbReference type="NCBI Taxonomy" id="1611254"/>
    <lineage>
        <taxon>Eukaryota</taxon>
        <taxon>Metazoa</taxon>
        <taxon>Ecdysozoa</taxon>
        <taxon>Nematoda</taxon>
        <taxon>Chromadorea</taxon>
        <taxon>Rhabditida</taxon>
        <taxon>Rhabditina</taxon>
        <taxon>Rhabditomorpha</taxon>
        <taxon>Rhabditoidea</taxon>
        <taxon>Rhabditidae</taxon>
        <taxon>Peloderinae</taxon>
        <taxon>Caenorhabditis</taxon>
    </lineage>
</organism>
<reference evidence="7" key="1">
    <citation type="submission" date="2017-10" db="EMBL/GenBank/DDBJ databases">
        <title>Rapid genome shrinkage in a self-fertile nematode reveals novel sperm competition proteins.</title>
        <authorList>
            <person name="Yin D."/>
            <person name="Schwarz E.M."/>
            <person name="Thomas C.G."/>
            <person name="Felde R.L."/>
            <person name="Korf I.F."/>
            <person name="Cutter A.D."/>
            <person name="Schartner C.M."/>
            <person name="Ralston E.J."/>
            <person name="Meyer B.J."/>
            <person name="Haag E.S."/>
        </authorList>
    </citation>
    <scope>NUCLEOTIDE SEQUENCE [LARGE SCALE GENOMIC DNA]</scope>
    <source>
        <strain evidence="7">JU1422</strain>
    </source>
</reference>
<dbReference type="Pfam" id="PF00067">
    <property type="entry name" value="p450"/>
    <property type="match status" value="1"/>
</dbReference>
<evidence type="ECO:0000256" key="3">
    <source>
        <dbReference type="ARBA" id="ARBA00023004"/>
    </source>
</evidence>
<evidence type="ECO:0000256" key="5">
    <source>
        <dbReference type="PIRSR" id="PIRSR602401-1"/>
    </source>
</evidence>
<keyword evidence="2 5" id="KW-0479">Metal-binding</keyword>
<dbReference type="Proteomes" id="UP000230233">
    <property type="component" value="Chromosome IV"/>
</dbReference>
<dbReference type="InterPro" id="IPR002401">
    <property type="entry name" value="Cyt_P450_E_grp-I"/>
</dbReference>
<dbReference type="PANTHER" id="PTHR24300">
    <property type="entry name" value="CYTOCHROME P450 508A4-RELATED"/>
    <property type="match status" value="1"/>
</dbReference>
<dbReference type="EMBL" id="PDUG01000004">
    <property type="protein sequence ID" value="PIC36400.1"/>
    <property type="molecule type" value="Genomic_DNA"/>
</dbReference>
<name>A0A2G5UA29_9PELO</name>
<comment type="similarity">
    <text evidence="1">Belongs to the cytochrome P450 family.</text>
</comment>
<keyword evidence="4" id="KW-0503">Monooxygenase</keyword>
<dbReference type="GO" id="GO:0006805">
    <property type="term" value="P:xenobiotic metabolic process"/>
    <property type="evidence" value="ECO:0007669"/>
    <property type="project" value="TreeGrafter"/>
</dbReference>
<dbReference type="GO" id="GO:0020037">
    <property type="term" value="F:heme binding"/>
    <property type="evidence" value="ECO:0007669"/>
    <property type="project" value="InterPro"/>
</dbReference>
<comment type="cofactor">
    <cofactor evidence="5">
        <name>heme</name>
        <dbReference type="ChEBI" id="CHEBI:30413"/>
    </cofactor>
</comment>
<dbReference type="PRINTS" id="PR00463">
    <property type="entry name" value="EP450I"/>
</dbReference>
<proteinExistence type="inferred from homology"/>
<gene>
    <name evidence="6" type="primary">Cnig_chr_IV.g15410</name>
    <name evidence="6" type="ORF">B9Z55_015410</name>
</gene>
<evidence type="ECO:0000313" key="7">
    <source>
        <dbReference type="Proteomes" id="UP000230233"/>
    </source>
</evidence>
<keyword evidence="7" id="KW-1185">Reference proteome</keyword>
<accession>A0A2G5UA29</accession>
<keyword evidence="4" id="KW-0560">Oxidoreductase</keyword>
<dbReference type="SUPFAM" id="SSF48264">
    <property type="entry name" value="Cytochrome P450"/>
    <property type="match status" value="1"/>
</dbReference>
<evidence type="ECO:0000313" key="6">
    <source>
        <dbReference type="EMBL" id="PIC36400.1"/>
    </source>
</evidence>
<evidence type="ECO:0000256" key="1">
    <source>
        <dbReference type="ARBA" id="ARBA00010617"/>
    </source>
</evidence>
<dbReference type="InterPro" id="IPR001128">
    <property type="entry name" value="Cyt_P450"/>
</dbReference>
<dbReference type="OrthoDB" id="2789670at2759"/>
<dbReference type="AlphaFoldDB" id="A0A2G5UA29"/>